<feature type="binding site" evidence="9">
    <location>
        <begin position="1011"/>
        <end position="1018"/>
    </location>
    <ligand>
        <name>ATP</name>
        <dbReference type="ChEBI" id="CHEBI:30616"/>
    </ligand>
</feature>
<evidence type="ECO:0000256" key="8">
    <source>
        <dbReference type="ARBA" id="ARBA00023136"/>
    </source>
</evidence>
<dbReference type="GO" id="GO:0005524">
    <property type="term" value="F:ATP binding"/>
    <property type="evidence" value="ECO:0007669"/>
    <property type="project" value="UniProtKB-UniRule"/>
</dbReference>
<reference evidence="12 13" key="1">
    <citation type="submission" date="2018-06" db="EMBL/GenBank/DDBJ databases">
        <authorList>
            <consortium name="Pathogen Informatics"/>
            <person name="Doyle S."/>
        </authorList>
    </citation>
    <scope>NUCLEOTIDE SEQUENCE [LARGE SCALE GENOMIC DNA]</scope>
    <source>
        <strain evidence="13">NCTC 10815</strain>
    </source>
</reference>
<comment type="subcellular location">
    <subcellularLocation>
        <location evidence="1">Cell membrane</location>
        <topology evidence="1">Multi-pass membrane protein</topology>
    </subcellularLocation>
</comment>
<evidence type="ECO:0000256" key="5">
    <source>
        <dbReference type="ARBA" id="ARBA00022741"/>
    </source>
</evidence>
<evidence type="ECO:0000256" key="7">
    <source>
        <dbReference type="ARBA" id="ARBA00022989"/>
    </source>
</evidence>
<dbReference type="Gene3D" id="3.40.50.300">
    <property type="entry name" value="P-loop containing nucleotide triphosphate hydrolases"/>
    <property type="match status" value="3"/>
</dbReference>
<evidence type="ECO:0000256" key="10">
    <source>
        <dbReference type="SAM" id="Phobius"/>
    </source>
</evidence>
<dbReference type="InterPro" id="IPR002543">
    <property type="entry name" value="FtsK_dom"/>
</dbReference>
<organism evidence="12 13">
    <name type="scientific">Listeria grayi</name>
    <name type="common">Listeria murrayi</name>
    <dbReference type="NCBI Taxonomy" id="1641"/>
    <lineage>
        <taxon>Bacteria</taxon>
        <taxon>Bacillati</taxon>
        <taxon>Bacillota</taxon>
        <taxon>Bacilli</taxon>
        <taxon>Bacillales</taxon>
        <taxon>Listeriaceae</taxon>
        <taxon>Listeria</taxon>
    </lineage>
</organism>
<evidence type="ECO:0000256" key="9">
    <source>
        <dbReference type="PROSITE-ProRule" id="PRU00289"/>
    </source>
</evidence>
<evidence type="ECO:0000259" key="11">
    <source>
        <dbReference type="PROSITE" id="PS50901"/>
    </source>
</evidence>
<dbReference type="GO" id="GO:0003677">
    <property type="term" value="F:DNA binding"/>
    <property type="evidence" value="ECO:0007669"/>
    <property type="project" value="InterPro"/>
</dbReference>
<evidence type="ECO:0000313" key="13">
    <source>
        <dbReference type="Proteomes" id="UP000254879"/>
    </source>
</evidence>
<protein>
    <submittedName>
        <fullName evidence="12">DNA translocase FtsK</fullName>
    </submittedName>
</protein>
<dbReference type="SUPFAM" id="SSF52540">
    <property type="entry name" value="P-loop containing nucleoside triphosphate hydrolases"/>
    <property type="match status" value="2"/>
</dbReference>
<feature type="binding site" evidence="9">
    <location>
        <begin position="668"/>
        <end position="675"/>
    </location>
    <ligand>
        <name>ATP</name>
        <dbReference type="ChEBI" id="CHEBI:30616"/>
    </ligand>
</feature>
<keyword evidence="6 9" id="KW-0067">ATP-binding</keyword>
<evidence type="ECO:0000256" key="6">
    <source>
        <dbReference type="ARBA" id="ARBA00022840"/>
    </source>
</evidence>
<keyword evidence="8 10" id="KW-0472">Membrane</keyword>
<dbReference type="RefSeq" id="WP_115346098.1">
    <property type="nucleotide sequence ID" value="NZ_UGPG01000001.1"/>
</dbReference>
<dbReference type="InterPro" id="IPR027417">
    <property type="entry name" value="P-loop_NTPase"/>
</dbReference>
<dbReference type="Proteomes" id="UP000254879">
    <property type="component" value="Unassembled WGS sequence"/>
</dbReference>
<evidence type="ECO:0000313" key="12">
    <source>
        <dbReference type="EMBL" id="STY44849.1"/>
    </source>
</evidence>
<keyword evidence="2" id="KW-1003">Cell membrane</keyword>
<dbReference type="EMBL" id="UGPG01000001">
    <property type="protein sequence ID" value="STY44849.1"/>
    <property type="molecule type" value="Genomic_DNA"/>
</dbReference>
<feature type="transmembrane region" description="Helical" evidence="10">
    <location>
        <begin position="226"/>
        <end position="246"/>
    </location>
</feature>
<dbReference type="InterPro" id="IPR022206">
    <property type="entry name" value="Firmicutes_EssC_N"/>
</dbReference>
<keyword evidence="3 10" id="KW-0812">Transmembrane</keyword>
<dbReference type="InterPro" id="IPR023839">
    <property type="entry name" value="Firmicutes_EssC_C"/>
</dbReference>
<dbReference type="GO" id="GO:0005886">
    <property type="term" value="C:plasma membrane"/>
    <property type="evidence" value="ECO:0007669"/>
    <property type="project" value="UniProtKB-SubCell"/>
</dbReference>
<dbReference type="PANTHER" id="PTHR22683:SF1">
    <property type="entry name" value="TYPE VII SECRETION SYSTEM PROTEIN ESSC"/>
    <property type="match status" value="1"/>
</dbReference>
<evidence type="ECO:0000256" key="2">
    <source>
        <dbReference type="ARBA" id="ARBA00022475"/>
    </source>
</evidence>
<dbReference type="CDD" id="cd00060">
    <property type="entry name" value="FHA"/>
    <property type="match status" value="1"/>
</dbReference>
<gene>
    <name evidence="12" type="primary">essC</name>
    <name evidence="12" type="ORF">NCTC10815_02203</name>
</gene>
<keyword evidence="4" id="KW-0677">Repeat</keyword>
<keyword evidence="7 10" id="KW-1133">Transmembrane helix</keyword>
<feature type="domain" description="FtsK" evidence="11">
    <location>
        <begin position="994"/>
        <end position="1180"/>
    </location>
</feature>
<dbReference type="Pfam" id="PF12538">
    <property type="entry name" value="FtsK_SpoIIIE_N"/>
    <property type="match status" value="1"/>
</dbReference>
<dbReference type="PROSITE" id="PS50901">
    <property type="entry name" value="FTSK"/>
    <property type="match status" value="2"/>
</dbReference>
<evidence type="ECO:0000256" key="1">
    <source>
        <dbReference type="ARBA" id="ARBA00004651"/>
    </source>
</evidence>
<name>A0A378MEN9_LISGR</name>
<dbReference type="Pfam" id="PF01580">
    <property type="entry name" value="FtsK_SpoIIIE"/>
    <property type="match status" value="2"/>
</dbReference>
<dbReference type="NCBIfam" id="TIGR03928">
    <property type="entry name" value="T7_EssCb_Firm"/>
    <property type="match status" value="1"/>
</dbReference>
<dbReference type="CDD" id="cd01127">
    <property type="entry name" value="TrwB_TraG_TraD_VirD4"/>
    <property type="match status" value="1"/>
</dbReference>
<dbReference type="PANTHER" id="PTHR22683">
    <property type="entry name" value="SPORULATION PROTEIN RELATED"/>
    <property type="match status" value="1"/>
</dbReference>
<proteinExistence type="predicted"/>
<feature type="transmembrane region" description="Helical" evidence="10">
    <location>
        <begin position="253"/>
        <end position="273"/>
    </location>
</feature>
<sequence length="1497" mass="169762">MTQTALLLISNGTTCHKQQLHQEDVITIGSKPTDSITYPELTEALEVSWKENQWQVGEQPLPVGRDVKIAPGLTFHLLEELETKHYDISAELGVTIGSDKASDIVLSDVDADFVLLRDQKTTDFTLTLYEGEVYHNFERVTQKKVLQAGDQLYVGGIHFQIEKEAITIIAASGQTTSRLAPLFAADNALPEDYPDYHRSPRIIYRAPENKLTIAKPASKPTKPTEGLLKVILPPLVMIAITLLVSIFQPRGIYILMTLGMTSMTVIMSLTTFIKNSKQYKVDTKEREEKYQAYLKTKTKELHEISEKQSYALNYHYPSIEEIQTKAVQIDPRIYEKTMFHHDFLTFRVGLGTEDSSFKIDFKEEEFSQEKDALIDDARRLKEQYHFVPNVPVATDLMNGPVGYIGPRRLVIEQLQMLVMQTAFFHSYYDVQFITIFPEEEKQDWEWMRWLPHADLRDVNVRGFVYHERSRDQVLNSLYQILKERKQALTENPNKNEKMYFTPHFVVLITDEKMILDHTVMEFFNEDPSELGVSLVFVQDVMQSLPEHVKTVVDIRDSKNGNIILEQGELVNRAFHPDHLPKDFDKEVLSRALAPLNHLQNLKNSIPETVTFLEMYGVDHVEDLNIAMRWQTNETYKSLAVPLGLRGKDDLVQLNLHEKAHGPHGLVAGTTGSGKSEIIQSYIISLGVNFHPYEVAFLLIDYKGGGMANLFRNMPHLLGTITNLDGAQSMRALASIKAELQKRQRLFGEYDVNHINQYQKLYKQGKAKEAMPHLFLISDEFAELKSEQPEFMKELVSTARIGRSLGIHLILATQKPSGVVDDQIWSNSKFKLALKVQNASDSSEILKTPDAADITLPGRAYLQVGNNEIYELFQSAWSGADYIPDKEDESYMDTTVYAINDLGQYDILTEDLSGLDKKDELTKLPSELDAVIDHIHAYTEAEGIEALARPWLPPLEERIYLPELERVVYEESWGREKASLRAVVGIVDQPELQSQSPLVLDLNKDGHVAIFSSPGYGKSTFLQSLVMGLVRKHNPEHLHVYLLDFGTNGLLPLKDIPHVADTILIDEKEKCMKFISRISETIKERKKYLSNYGVANLGMFEKASGRILPNILVTIDNFDSVKESGLEETLLPLITQIGREGASVGVFLAISANRQNALNMQLAASIKTQIALYLIETGEVSSIVGRTSLKIEDLPGRGLIKLEDPTLFQVALPNKADDVLAMIASIQKEGKEMIDRWQGSTPKSIPMVPDELSYTDFVKWDGFDKFEKGVLPVGIEMERVELVGLDFRVLENLLIVATNQEENQSTIHVLANAMIRSKAWDIGVVDTKKRVLSNLRSESSLYVNNAEGTERAIMQFKGIYDKRESAFKEEQRKNPEVLPEEFSKQFKPIMIVFADIYEVLDQLNEEAINTLVDMVNNAAFMGIHFVIGCIFETLEYNYDKLSKALKLLSTILLFRKTYGQSLFEVSNPDTYQSVMNEQEAYLISNRVATKIKVPKNNP</sequence>
<evidence type="ECO:0000256" key="4">
    <source>
        <dbReference type="ARBA" id="ARBA00022737"/>
    </source>
</evidence>
<feature type="domain" description="FtsK" evidence="11">
    <location>
        <begin position="648"/>
        <end position="842"/>
    </location>
</feature>
<dbReference type="InterPro" id="IPR050206">
    <property type="entry name" value="FtsK/SpoIIIE/SftA"/>
</dbReference>
<evidence type="ECO:0000256" key="3">
    <source>
        <dbReference type="ARBA" id="ARBA00022692"/>
    </source>
</evidence>
<accession>A0A378MEN9</accession>
<keyword evidence="5 9" id="KW-0547">Nucleotide-binding</keyword>